<keyword evidence="4" id="KW-1185">Reference proteome</keyword>
<dbReference type="CDD" id="cd00093">
    <property type="entry name" value="HTH_XRE"/>
    <property type="match status" value="1"/>
</dbReference>
<dbReference type="SMART" id="SM00530">
    <property type="entry name" value="HTH_XRE"/>
    <property type="match status" value="1"/>
</dbReference>
<dbReference type="PROSITE" id="PS50943">
    <property type="entry name" value="HTH_CROC1"/>
    <property type="match status" value="1"/>
</dbReference>
<gene>
    <name evidence="3" type="ORF">GIY56_01820</name>
</gene>
<dbReference type="GO" id="GO:0003700">
    <property type="term" value="F:DNA-binding transcription factor activity"/>
    <property type="evidence" value="ECO:0007669"/>
    <property type="project" value="TreeGrafter"/>
</dbReference>
<dbReference type="PANTHER" id="PTHR46797">
    <property type="entry name" value="HTH-TYPE TRANSCRIPTIONAL REGULATOR"/>
    <property type="match status" value="1"/>
</dbReference>
<dbReference type="Gene3D" id="1.10.260.40">
    <property type="entry name" value="lambda repressor-like DNA-binding domains"/>
    <property type="match status" value="1"/>
</dbReference>
<dbReference type="GO" id="GO:0003677">
    <property type="term" value="F:DNA binding"/>
    <property type="evidence" value="ECO:0007669"/>
    <property type="project" value="UniProtKB-KW"/>
</dbReference>
<sequence length="138" mass="14290">MAKAMAFASHRTVLAENAPSCILDRAMTNAASDTMVVLTAEEYRSLVEDAGDAALADAVDRNAPMMPSELLNALLNGDLHPLAAWRKAAGLSQAALAQKAGIRTATLSDIEGGKIDPRLSTMKAVAGALGVDIDDITA</sequence>
<evidence type="ECO:0000256" key="1">
    <source>
        <dbReference type="ARBA" id="ARBA00023125"/>
    </source>
</evidence>
<dbReference type="EMBL" id="WMBT01000001">
    <property type="protein sequence ID" value="MTD99021.1"/>
    <property type="molecule type" value="Genomic_DNA"/>
</dbReference>
<dbReference type="SUPFAM" id="SSF47413">
    <property type="entry name" value="lambda repressor-like DNA-binding domains"/>
    <property type="match status" value="1"/>
</dbReference>
<keyword evidence="1" id="KW-0238">DNA-binding</keyword>
<reference evidence="3 4" key="1">
    <citation type="submission" date="2019-11" db="EMBL/GenBank/DDBJ databases">
        <authorList>
            <person name="Lang L."/>
        </authorList>
    </citation>
    <scope>NUCLEOTIDE SEQUENCE [LARGE SCALE GENOMIC DNA]</scope>
    <source>
        <strain evidence="3 4">YIM 132242</strain>
    </source>
</reference>
<accession>A0A6L6HKR3</accession>
<dbReference type="InterPro" id="IPR010982">
    <property type="entry name" value="Lambda_DNA-bd_dom_sf"/>
</dbReference>
<comment type="caution">
    <text evidence="3">The sequence shown here is derived from an EMBL/GenBank/DDBJ whole genome shotgun (WGS) entry which is preliminary data.</text>
</comment>
<evidence type="ECO:0000313" key="3">
    <source>
        <dbReference type="EMBL" id="MTD99021.1"/>
    </source>
</evidence>
<feature type="domain" description="HTH cro/C1-type" evidence="2">
    <location>
        <begin position="82"/>
        <end position="136"/>
    </location>
</feature>
<dbReference type="PANTHER" id="PTHR46797:SF1">
    <property type="entry name" value="METHYLPHOSPHONATE SYNTHASE"/>
    <property type="match status" value="1"/>
</dbReference>
<organism evidence="3 4">
    <name type="scientific">Paracoccus lichenicola</name>
    <dbReference type="NCBI Taxonomy" id="2665644"/>
    <lineage>
        <taxon>Bacteria</taxon>
        <taxon>Pseudomonadati</taxon>
        <taxon>Pseudomonadota</taxon>
        <taxon>Alphaproteobacteria</taxon>
        <taxon>Rhodobacterales</taxon>
        <taxon>Paracoccaceae</taxon>
        <taxon>Paracoccus</taxon>
    </lineage>
</organism>
<protein>
    <submittedName>
        <fullName evidence="3">Helix-turn-helix domain-containing protein</fullName>
    </submittedName>
</protein>
<proteinExistence type="predicted"/>
<dbReference type="InterPro" id="IPR050807">
    <property type="entry name" value="TransReg_Diox_bact_type"/>
</dbReference>
<dbReference type="InterPro" id="IPR001387">
    <property type="entry name" value="Cro/C1-type_HTH"/>
</dbReference>
<name>A0A6L6HKR3_9RHOB</name>
<evidence type="ECO:0000313" key="4">
    <source>
        <dbReference type="Proteomes" id="UP000481417"/>
    </source>
</evidence>
<dbReference type="AlphaFoldDB" id="A0A6L6HKR3"/>
<dbReference type="Pfam" id="PF01381">
    <property type="entry name" value="HTH_3"/>
    <property type="match status" value="1"/>
</dbReference>
<dbReference type="GO" id="GO:0005829">
    <property type="term" value="C:cytosol"/>
    <property type="evidence" value="ECO:0007669"/>
    <property type="project" value="TreeGrafter"/>
</dbReference>
<evidence type="ECO:0000259" key="2">
    <source>
        <dbReference type="PROSITE" id="PS50943"/>
    </source>
</evidence>
<dbReference type="Proteomes" id="UP000481417">
    <property type="component" value="Unassembled WGS sequence"/>
</dbReference>